<evidence type="ECO:0000256" key="1">
    <source>
        <dbReference type="SAM" id="MobiDB-lite"/>
    </source>
</evidence>
<name>L1LA48_THEEQ</name>
<feature type="compositionally biased region" description="Polar residues" evidence="1">
    <location>
        <begin position="19"/>
        <end position="33"/>
    </location>
</feature>
<dbReference type="eggNOG" id="ENOG502TN4C">
    <property type="taxonomic scope" value="Eukaryota"/>
</dbReference>
<dbReference type="OrthoDB" id="364856at2759"/>
<feature type="compositionally biased region" description="Basic and acidic residues" evidence="1">
    <location>
        <begin position="1"/>
        <end position="11"/>
    </location>
</feature>
<organism evidence="2 3">
    <name type="scientific">Theileria equi strain WA</name>
    <dbReference type="NCBI Taxonomy" id="1537102"/>
    <lineage>
        <taxon>Eukaryota</taxon>
        <taxon>Sar</taxon>
        <taxon>Alveolata</taxon>
        <taxon>Apicomplexa</taxon>
        <taxon>Aconoidasida</taxon>
        <taxon>Piroplasmida</taxon>
        <taxon>Theileriidae</taxon>
        <taxon>Theileria</taxon>
    </lineage>
</organism>
<dbReference type="RefSeq" id="XP_004831495.1">
    <property type="nucleotide sequence ID" value="XM_004831438.1"/>
</dbReference>
<dbReference type="KEGG" id="beq:BEWA_017220"/>
<protein>
    <submittedName>
        <fullName evidence="2">Uncharacterized protein</fullName>
    </submittedName>
</protein>
<keyword evidence="3" id="KW-1185">Reference proteome</keyword>
<accession>L1LA48</accession>
<feature type="region of interest" description="Disordered" evidence="1">
    <location>
        <begin position="1"/>
        <end position="48"/>
    </location>
</feature>
<dbReference type="EMBL" id="ACOU01000008">
    <property type="protein sequence ID" value="EKX72043.1"/>
    <property type="molecule type" value="Genomic_DNA"/>
</dbReference>
<reference evidence="2 3" key="1">
    <citation type="journal article" date="2012" name="BMC Genomics">
        <title>Comparative genomic analysis and phylogenetic position of Theileria equi.</title>
        <authorList>
            <person name="Kappmeyer L.S."/>
            <person name="Thiagarajan M."/>
            <person name="Herndon D.R."/>
            <person name="Ramsay J.D."/>
            <person name="Caler E."/>
            <person name="Djikeng A."/>
            <person name="Gillespie J.J."/>
            <person name="Lau A.O."/>
            <person name="Roalson E.H."/>
            <person name="Silva J.C."/>
            <person name="Silva M.G."/>
            <person name="Suarez C.E."/>
            <person name="Ueti M.W."/>
            <person name="Nene V.M."/>
            <person name="Mealey R.H."/>
            <person name="Knowles D.P."/>
            <person name="Brayton K.A."/>
        </authorList>
    </citation>
    <scope>NUCLEOTIDE SEQUENCE [LARGE SCALE GENOMIC DNA]</scope>
    <source>
        <strain evidence="2 3">WA</strain>
    </source>
</reference>
<dbReference type="AlphaFoldDB" id="L1LA48"/>
<dbReference type="Proteomes" id="UP000031512">
    <property type="component" value="Unassembled WGS sequence"/>
</dbReference>
<evidence type="ECO:0000313" key="2">
    <source>
        <dbReference type="EMBL" id="EKX72043.1"/>
    </source>
</evidence>
<comment type="caution">
    <text evidence="2">The sequence shown here is derived from an EMBL/GenBank/DDBJ whole genome shotgun (WGS) entry which is preliminary data.</text>
</comment>
<dbReference type="GeneID" id="15804870"/>
<evidence type="ECO:0000313" key="3">
    <source>
        <dbReference type="Proteomes" id="UP000031512"/>
    </source>
</evidence>
<gene>
    <name evidence="2" type="ORF">BEWA_017220</name>
</gene>
<sequence>MEENDSIHGESENVLDANLASTHSENNDTNGSVEQPPEASDASLDEGNVTEINEELIINKTEEHISINNESREENCAHKEQSLNISTKRSHTVLIPDGFIEKKDLTYNIRPAGLSSERCTRDFSALKNRKFYSPIAHMDETKYATEYSDSFGSENRHNIKRNHNLLVNGQKSPNTSNFMEAIYRDNCKMRNENRMKNQTHSYIFDDVPKVKRNRIMYQRMDSIDTTSTYADATASMLSIRTCSDSCQPTDTTDSIQTRLDSQDSLHEFTHSFQNEDAHFYHLDTARDHSSINGDSSRLMADLAYKNVELLTKSGSPVHIERDVNMNLSGLKKETTERDLERLARLCDIHVVSTNLDINIITHCCTGTGKIIIRRPEKDALARLVSLLNKRGFRVKM</sequence>
<dbReference type="VEuPathDB" id="PiroplasmaDB:BEWA_017220"/>
<proteinExistence type="predicted"/>